<dbReference type="Proteomes" id="UP000193061">
    <property type="component" value="Unassembled WGS sequence"/>
</dbReference>
<dbReference type="Pfam" id="PF13414">
    <property type="entry name" value="TPR_11"/>
    <property type="match status" value="2"/>
</dbReference>
<keyword evidence="1" id="KW-0677">Repeat</keyword>
<dbReference type="AlphaFoldDB" id="A0A1X6YAM5"/>
<feature type="repeat" description="TPR" evidence="3">
    <location>
        <begin position="411"/>
        <end position="444"/>
    </location>
</feature>
<dbReference type="RefSeq" id="WP_085803922.1">
    <property type="nucleotide sequence ID" value="NZ_FWFX01000001.1"/>
</dbReference>
<dbReference type="SMART" id="SM00028">
    <property type="entry name" value="TPR"/>
    <property type="match status" value="4"/>
</dbReference>
<reference evidence="5 6" key="1">
    <citation type="submission" date="2017-03" db="EMBL/GenBank/DDBJ databases">
        <authorList>
            <person name="Afonso C.L."/>
            <person name="Miller P.J."/>
            <person name="Scott M.A."/>
            <person name="Spackman E."/>
            <person name="Goraichik I."/>
            <person name="Dimitrov K.M."/>
            <person name="Suarez D.L."/>
            <person name="Swayne D.E."/>
        </authorList>
    </citation>
    <scope>NUCLEOTIDE SEQUENCE [LARGE SCALE GENOMIC DNA]</scope>
    <source>
        <strain evidence="5 6">CECT 7450</strain>
    </source>
</reference>
<protein>
    <submittedName>
        <fullName evidence="5">TPR repeat-containing protein YrrB</fullName>
    </submittedName>
</protein>
<feature type="transmembrane region" description="Helical" evidence="4">
    <location>
        <begin position="36"/>
        <end position="57"/>
    </location>
</feature>
<dbReference type="OrthoDB" id="7845632at2"/>
<evidence type="ECO:0000256" key="4">
    <source>
        <dbReference type="SAM" id="Phobius"/>
    </source>
</evidence>
<organism evidence="5 6">
    <name type="scientific">Roseovarius albus</name>
    <dbReference type="NCBI Taxonomy" id="1247867"/>
    <lineage>
        <taxon>Bacteria</taxon>
        <taxon>Pseudomonadati</taxon>
        <taxon>Pseudomonadota</taxon>
        <taxon>Alphaproteobacteria</taxon>
        <taxon>Rhodobacterales</taxon>
        <taxon>Roseobacteraceae</taxon>
        <taxon>Roseovarius</taxon>
    </lineage>
</organism>
<evidence type="ECO:0000256" key="1">
    <source>
        <dbReference type="ARBA" id="ARBA00022737"/>
    </source>
</evidence>
<evidence type="ECO:0000313" key="6">
    <source>
        <dbReference type="Proteomes" id="UP000193061"/>
    </source>
</evidence>
<dbReference type="SUPFAM" id="SSF48452">
    <property type="entry name" value="TPR-like"/>
    <property type="match status" value="2"/>
</dbReference>
<gene>
    <name evidence="5" type="primary">yrrB</name>
    <name evidence="5" type="ORF">ROA7450_00367</name>
</gene>
<keyword evidence="2 3" id="KW-0802">TPR repeat</keyword>
<dbReference type="InterPro" id="IPR019734">
    <property type="entry name" value="TPR_rpt"/>
</dbReference>
<accession>A0A1X6YAM5</accession>
<evidence type="ECO:0000313" key="5">
    <source>
        <dbReference type="EMBL" id="SLN15635.1"/>
    </source>
</evidence>
<evidence type="ECO:0000256" key="2">
    <source>
        <dbReference type="ARBA" id="ARBA00022803"/>
    </source>
</evidence>
<feature type="repeat" description="TPR" evidence="3">
    <location>
        <begin position="377"/>
        <end position="410"/>
    </location>
</feature>
<dbReference type="InterPro" id="IPR011990">
    <property type="entry name" value="TPR-like_helical_dom_sf"/>
</dbReference>
<dbReference type="PANTHER" id="PTHR44943">
    <property type="entry name" value="CELLULOSE SYNTHASE OPERON PROTEIN C"/>
    <property type="match status" value="1"/>
</dbReference>
<keyword evidence="4" id="KW-0812">Transmembrane</keyword>
<dbReference type="PANTHER" id="PTHR44943:SF8">
    <property type="entry name" value="TPR REPEAT-CONTAINING PROTEIN MJ0263"/>
    <property type="match status" value="1"/>
</dbReference>
<dbReference type="PROSITE" id="PS50293">
    <property type="entry name" value="TPR_REGION"/>
    <property type="match status" value="3"/>
</dbReference>
<dbReference type="EMBL" id="FWFX01000001">
    <property type="protein sequence ID" value="SLN15635.1"/>
    <property type="molecule type" value="Genomic_DNA"/>
</dbReference>
<keyword evidence="4" id="KW-0472">Membrane</keyword>
<feature type="repeat" description="TPR" evidence="3">
    <location>
        <begin position="343"/>
        <end position="376"/>
    </location>
</feature>
<keyword evidence="4" id="KW-1133">Transmembrane helix</keyword>
<feature type="repeat" description="TPR" evidence="3">
    <location>
        <begin position="309"/>
        <end position="342"/>
    </location>
</feature>
<dbReference type="InterPro" id="IPR051685">
    <property type="entry name" value="Ycf3/AcsC/BcsC/TPR_MFPF"/>
</dbReference>
<dbReference type="Gene3D" id="1.25.40.10">
    <property type="entry name" value="Tetratricopeptide repeat domain"/>
    <property type="match status" value="2"/>
</dbReference>
<name>A0A1X6YAM5_9RHOB</name>
<sequence>MPNHQVIQVSYGEVRLVTDTKELREQKFSLKRLSEVTVALWTIILRTVLISSVLAVLTVTISEVMRDTVVVEEIGLPNSLMEMGYSGTVATHRLWDSTQWINDNAGTTKDRASLIADSRQLEITEPGTGLSLSGLAQVIRRLIGREQPRIAGEFVCRDADCTIEHLELRLRIFLNGSMKVTRVGQLGELETEAAISAYFDQAALALLKVIDPYVRASFLYAVETDELPANMMDRAEALVGRLGPFPPGADNPRSIFEARAIIRQKHPQRAWAAVLLADHEYREGNLEAGLDWIAQSITLANADRVPPFPNAHSIWGNVLRDLERYEEAIEKYDAALQIDREYTSAYNGWGNALSDLGRYEEAIEKFSEALEIDPEYVFSHVNWGRALSALGRYEEAIAKYSAALEIDPEFDYAYNNWGNALSALGRYEEAIAKYSAALEIDPAQEHAYYNWVDIMTQLLEGASLNLCARFEPLFPPIEQFTNTVQRETLFIDLFGETREACTRPSAIEISELEEIKLDALVTLPIEKPTLISPDGKWIKIVSDVPQDTTVTIKLISQDGDPFMQVFDATHLLVAENDDDPNSVESLNSKVTLNVRQGAYLLRVRTLESFESSASVNIEFVGVPITRDE</sequence>
<proteinExistence type="predicted"/>
<keyword evidence="6" id="KW-1185">Reference proteome</keyword>
<evidence type="ECO:0000256" key="3">
    <source>
        <dbReference type="PROSITE-ProRule" id="PRU00339"/>
    </source>
</evidence>
<dbReference type="PROSITE" id="PS50005">
    <property type="entry name" value="TPR"/>
    <property type="match status" value="4"/>
</dbReference>